<accession>A0ABS1H697</accession>
<evidence type="ECO:0000313" key="4">
    <source>
        <dbReference type="Proteomes" id="UP000618943"/>
    </source>
</evidence>
<name>A0ABS1H697_9BACL</name>
<evidence type="ECO:0000259" key="2">
    <source>
        <dbReference type="Pfam" id="PF18705"/>
    </source>
</evidence>
<evidence type="ECO:0000313" key="3">
    <source>
        <dbReference type="EMBL" id="MBK3494926.1"/>
    </source>
</evidence>
<sequence>MNKQSPDIKKVIDDMKVPTEKLNRTIEMAMKRGEASRKIRKSKWKPIVGAAVTAGCLFVGSAFVSPAMAKVLSSIPLIGSIFESTGDKGLKKATDQGLSNTVNITSTDQDITLTIQDVFYDGTRFSISYLQSDQQTLGELDLKVNGKRINFGDGRQGEKLTNGQYAGILNIKTLEALPKSFDLSMDLKMIGETTGNWHFDVPVTKSKAKVKEIVVNKTGIINDTKYKVKSIQIGPAGVKAKIDIFTEKIEEKVLEFEFYLLDDHGIPLETIQDSGSGDNNVMHMEYLFAPLEKEVSTLTFSPFYIKMPVDGEPSEKPLNEKQLPITLNQGKMGNIVVTDLKKENSKMHLYFEAQSDFPYGAHFDYNRIWVEDAKGNDLTSDITERISGNRYVKTFDLPDEDGNLTVKAVQMPFMELKKEAQVKVPLK</sequence>
<dbReference type="Proteomes" id="UP000618943">
    <property type="component" value="Unassembled WGS sequence"/>
</dbReference>
<dbReference type="InterPro" id="IPR040680">
    <property type="entry name" value="DUF5643"/>
</dbReference>
<dbReference type="Pfam" id="PF13786">
    <property type="entry name" value="DUF4179"/>
    <property type="match status" value="1"/>
</dbReference>
<dbReference type="InterPro" id="IPR025436">
    <property type="entry name" value="DUF4179"/>
</dbReference>
<reference evidence="3 4" key="1">
    <citation type="submission" date="2020-12" db="EMBL/GenBank/DDBJ databases">
        <title>YIM B01967 draft genome.</title>
        <authorList>
            <person name="Yan X."/>
        </authorList>
    </citation>
    <scope>NUCLEOTIDE SEQUENCE [LARGE SCALE GENOMIC DNA]</scope>
    <source>
        <strain evidence="3 4">YIM B01967</strain>
    </source>
</reference>
<protein>
    <submittedName>
        <fullName evidence="3">DUF4179 domain-containing protein</fullName>
    </submittedName>
</protein>
<dbReference type="Pfam" id="PF18705">
    <property type="entry name" value="DUF5643"/>
    <property type="match status" value="1"/>
</dbReference>
<dbReference type="Gene3D" id="2.60.40.1640">
    <property type="entry name" value="Conserved domain protein"/>
    <property type="match status" value="1"/>
</dbReference>
<feature type="domain" description="DUF4179" evidence="1">
    <location>
        <begin position="40"/>
        <end position="129"/>
    </location>
</feature>
<dbReference type="RefSeq" id="WP_200748707.1">
    <property type="nucleotide sequence ID" value="NZ_JAEOAH010000007.1"/>
</dbReference>
<dbReference type="Gene3D" id="2.60.40.1630">
    <property type="entry name" value="bacillus anthracis domain"/>
    <property type="match status" value="1"/>
</dbReference>
<keyword evidence="4" id="KW-1185">Reference proteome</keyword>
<organism evidence="3 4">
    <name type="scientific">Viridibacillus soli</name>
    <dbReference type="NCBI Taxonomy" id="2798301"/>
    <lineage>
        <taxon>Bacteria</taxon>
        <taxon>Bacillati</taxon>
        <taxon>Bacillota</taxon>
        <taxon>Bacilli</taxon>
        <taxon>Bacillales</taxon>
        <taxon>Caryophanaceae</taxon>
        <taxon>Viridibacillus</taxon>
    </lineage>
</organism>
<feature type="domain" description="DUF5643" evidence="2">
    <location>
        <begin position="211"/>
        <end position="327"/>
    </location>
</feature>
<evidence type="ECO:0000259" key="1">
    <source>
        <dbReference type="Pfam" id="PF13786"/>
    </source>
</evidence>
<gene>
    <name evidence="3" type="ORF">JFL43_08635</name>
</gene>
<dbReference type="EMBL" id="JAEOAH010000007">
    <property type="protein sequence ID" value="MBK3494926.1"/>
    <property type="molecule type" value="Genomic_DNA"/>
</dbReference>
<proteinExistence type="predicted"/>
<comment type="caution">
    <text evidence="3">The sequence shown here is derived from an EMBL/GenBank/DDBJ whole genome shotgun (WGS) entry which is preliminary data.</text>
</comment>